<comment type="caution">
    <text evidence="3">The sequence shown here is derived from an EMBL/GenBank/DDBJ whole genome shotgun (WGS) entry which is preliminary data.</text>
</comment>
<feature type="compositionally biased region" description="Polar residues" evidence="1">
    <location>
        <begin position="73"/>
        <end position="82"/>
    </location>
</feature>
<accession>A0AAE8SWP5</accession>
<feature type="compositionally biased region" description="Pro residues" evidence="1">
    <location>
        <begin position="134"/>
        <end position="143"/>
    </location>
</feature>
<gene>
    <name evidence="3" type="ORF">DNG_06581</name>
</gene>
<dbReference type="AlphaFoldDB" id="A0AAE8SWP5"/>
<dbReference type="EMBL" id="ONZQ02000009">
    <property type="protein sequence ID" value="SPO03898.1"/>
    <property type="molecule type" value="Genomic_DNA"/>
</dbReference>
<keyword evidence="2" id="KW-1133">Transmembrane helix</keyword>
<name>A0AAE8SWP5_9PEZI</name>
<evidence type="ECO:0000313" key="4">
    <source>
        <dbReference type="Proteomes" id="UP001187682"/>
    </source>
</evidence>
<proteinExistence type="predicted"/>
<evidence type="ECO:0000256" key="2">
    <source>
        <dbReference type="SAM" id="Phobius"/>
    </source>
</evidence>
<evidence type="ECO:0000256" key="1">
    <source>
        <dbReference type="SAM" id="MobiDB-lite"/>
    </source>
</evidence>
<organism evidence="3 4">
    <name type="scientific">Cephalotrichum gorgonifer</name>
    <dbReference type="NCBI Taxonomy" id="2041049"/>
    <lineage>
        <taxon>Eukaryota</taxon>
        <taxon>Fungi</taxon>
        <taxon>Dikarya</taxon>
        <taxon>Ascomycota</taxon>
        <taxon>Pezizomycotina</taxon>
        <taxon>Sordariomycetes</taxon>
        <taxon>Hypocreomycetidae</taxon>
        <taxon>Microascales</taxon>
        <taxon>Microascaceae</taxon>
        <taxon>Cephalotrichum</taxon>
    </lineage>
</organism>
<feature type="region of interest" description="Disordered" evidence="1">
    <location>
        <begin position="232"/>
        <end position="255"/>
    </location>
</feature>
<feature type="compositionally biased region" description="Low complexity" evidence="1">
    <location>
        <begin position="161"/>
        <end position="179"/>
    </location>
</feature>
<feature type="transmembrane region" description="Helical" evidence="2">
    <location>
        <begin position="206"/>
        <end position="228"/>
    </location>
</feature>
<keyword evidence="2" id="KW-0812">Transmembrane</keyword>
<feature type="compositionally biased region" description="Low complexity" evidence="1">
    <location>
        <begin position="27"/>
        <end position="46"/>
    </location>
</feature>
<feature type="compositionally biased region" description="Polar residues" evidence="1">
    <location>
        <begin position="47"/>
        <end position="61"/>
    </location>
</feature>
<feature type="region of interest" description="Disordered" evidence="1">
    <location>
        <begin position="1"/>
        <end position="61"/>
    </location>
</feature>
<keyword evidence="4" id="KW-1185">Reference proteome</keyword>
<feature type="compositionally biased region" description="Low complexity" evidence="1">
    <location>
        <begin position="101"/>
        <end position="133"/>
    </location>
</feature>
<reference evidence="3" key="1">
    <citation type="submission" date="2018-03" db="EMBL/GenBank/DDBJ databases">
        <authorList>
            <person name="Guldener U."/>
        </authorList>
    </citation>
    <scope>NUCLEOTIDE SEQUENCE</scope>
</reference>
<keyword evidence="2" id="KW-0472">Membrane</keyword>
<feature type="region of interest" description="Disordered" evidence="1">
    <location>
        <begin position="73"/>
        <end position="188"/>
    </location>
</feature>
<evidence type="ECO:0000313" key="3">
    <source>
        <dbReference type="EMBL" id="SPO03898.1"/>
    </source>
</evidence>
<sequence length="272" mass="29229">MDQSPGNPEHPSNELHDAAYPISDYQPGNLNLNHNPPGSLNPPGNGDQNTPALATQGNASKYTEIAAPSLAFTSGQASSSWHRTGPSHLDNTLDPPPSYEQSQSHSHSRPTTSSQPSSQPSVSAPSIRPSINSGPPPQSPNPGSPNSTPLRPIPTYYPSQPSGFPSANISSSSSSNGPPTFGPMPAISYQKPEHQSRLARLRRKSCYTTILLVGVFLLALFVGLMIGFRDKLDDDDGEDETKRPGNNQLFKDPEPYPPLETITRTVVYTLIR</sequence>
<dbReference type="Proteomes" id="UP001187682">
    <property type="component" value="Unassembled WGS sequence"/>
</dbReference>
<protein>
    <submittedName>
        <fullName evidence="3">Uncharacterized protein</fullName>
    </submittedName>
</protein>